<gene>
    <name evidence="4" type="ORF">D7Z96_00870</name>
</gene>
<evidence type="ECO:0000313" key="4">
    <source>
        <dbReference type="EMBL" id="RKO27522.1"/>
    </source>
</evidence>
<reference evidence="5" key="2">
    <citation type="submission" date="2018-10" db="EMBL/GenBank/DDBJ databases">
        <authorList>
            <person name="Wang Y."/>
            <person name="Wang J."/>
            <person name="Yang X."/>
            <person name="Wang Z."/>
            <person name="Huang Y."/>
        </authorList>
    </citation>
    <scope>NUCLEOTIDE SEQUENCE [LARGE SCALE GENOMIC DNA]</scope>
    <source>
        <strain evidence="5">J015</strain>
    </source>
</reference>
<dbReference type="Pfam" id="PF00583">
    <property type="entry name" value="Acetyltransf_1"/>
    <property type="match status" value="1"/>
</dbReference>
<dbReference type="AlphaFoldDB" id="A0A3B0G157"/>
<accession>A0A3B0G157</accession>
<name>A0A3B0G157_PSEPS</name>
<dbReference type="InterPro" id="IPR000182">
    <property type="entry name" value="GNAT_dom"/>
</dbReference>
<keyword evidence="2" id="KW-0012">Acyltransferase</keyword>
<dbReference type="CDD" id="cd04301">
    <property type="entry name" value="NAT_SF"/>
    <property type="match status" value="1"/>
</dbReference>
<comment type="caution">
    <text evidence="4">The sequence shown here is derived from an EMBL/GenBank/DDBJ whole genome shotgun (WGS) entry which is preliminary data.</text>
</comment>
<evidence type="ECO:0000256" key="2">
    <source>
        <dbReference type="ARBA" id="ARBA00023315"/>
    </source>
</evidence>
<organism evidence="4 5">
    <name type="scientific">Pseudarthrobacter phenanthrenivorans</name>
    <name type="common">Arthrobacter phenanthrenivorans</name>
    <dbReference type="NCBI Taxonomy" id="361575"/>
    <lineage>
        <taxon>Bacteria</taxon>
        <taxon>Bacillati</taxon>
        <taxon>Actinomycetota</taxon>
        <taxon>Actinomycetes</taxon>
        <taxon>Micrococcales</taxon>
        <taxon>Micrococcaceae</taxon>
        <taxon>Pseudarthrobacter</taxon>
    </lineage>
</organism>
<evidence type="ECO:0000259" key="3">
    <source>
        <dbReference type="PROSITE" id="PS51186"/>
    </source>
</evidence>
<proteinExistence type="predicted"/>
<dbReference type="EMBL" id="RBNH01000001">
    <property type="protein sequence ID" value="RKO27522.1"/>
    <property type="molecule type" value="Genomic_DNA"/>
</dbReference>
<evidence type="ECO:0000256" key="1">
    <source>
        <dbReference type="ARBA" id="ARBA00022679"/>
    </source>
</evidence>
<feature type="domain" description="N-acetyltransferase" evidence="3">
    <location>
        <begin position="21"/>
        <end position="164"/>
    </location>
</feature>
<dbReference type="InterPro" id="IPR016181">
    <property type="entry name" value="Acyl_CoA_acyltransferase"/>
</dbReference>
<dbReference type="RefSeq" id="WP_120691204.1">
    <property type="nucleotide sequence ID" value="NZ_RBNH01000001.1"/>
</dbReference>
<dbReference type="PANTHER" id="PTHR43877:SF2">
    <property type="entry name" value="AMINOALKYLPHOSPHONATE N-ACETYLTRANSFERASE-RELATED"/>
    <property type="match status" value="1"/>
</dbReference>
<sequence length="165" mass="17838">MSPGNFLLTTEVVPFDDGRAVELRGALSTELLARYATKEFPRLSSVSRAALDVPPEQILATVLVLNPEGTALGHASLRRLGDEFEVKRVIVLPEARGKGAATVLMSAVERLAVEAGASRLILQAGDKQPEAVELYRKLGYTPIPIYPPYDTAIPFSSCFAKTLRS</sequence>
<dbReference type="PROSITE" id="PS51186">
    <property type="entry name" value="GNAT"/>
    <property type="match status" value="1"/>
</dbReference>
<dbReference type="GO" id="GO:0016747">
    <property type="term" value="F:acyltransferase activity, transferring groups other than amino-acyl groups"/>
    <property type="evidence" value="ECO:0007669"/>
    <property type="project" value="InterPro"/>
</dbReference>
<dbReference type="SUPFAM" id="SSF55729">
    <property type="entry name" value="Acyl-CoA N-acyltransferases (Nat)"/>
    <property type="match status" value="1"/>
</dbReference>
<evidence type="ECO:0000313" key="5">
    <source>
        <dbReference type="Proteomes" id="UP000273159"/>
    </source>
</evidence>
<dbReference type="Proteomes" id="UP000273159">
    <property type="component" value="Unassembled WGS sequence"/>
</dbReference>
<protein>
    <submittedName>
        <fullName evidence="4">GNAT family N-acetyltransferase</fullName>
    </submittedName>
</protein>
<dbReference type="PANTHER" id="PTHR43877">
    <property type="entry name" value="AMINOALKYLPHOSPHONATE N-ACETYLTRANSFERASE-RELATED-RELATED"/>
    <property type="match status" value="1"/>
</dbReference>
<dbReference type="Gene3D" id="3.40.630.30">
    <property type="match status" value="1"/>
</dbReference>
<reference evidence="4 5" key="1">
    <citation type="submission" date="2018-10" db="EMBL/GenBank/DDBJ databases">
        <title>Genome-guide identification and characterization of bacteria that degrade polycyclic aromatic hydrocarbons and resist hexavalent chromium simultaneously.</title>
        <authorList>
            <person name="Feng H."/>
        </authorList>
    </citation>
    <scope>NUCLEOTIDE SEQUENCE [LARGE SCALE GENOMIC DNA]</scope>
    <source>
        <strain evidence="4 5">J015</strain>
    </source>
</reference>
<dbReference type="InterPro" id="IPR050832">
    <property type="entry name" value="Bact_Acetyltransf"/>
</dbReference>
<keyword evidence="1 4" id="KW-0808">Transferase</keyword>